<dbReference type="AlphaFoldDB" id="A0AAU9J742"/>
<proteinExistence type="predicted"/>
<evidence type="ECO:0000313" key="3">
    <source>
        <dbReference type="Proteomes" id="UP001162131"/>
    </source>
</evidence>
<sequence length="93" mass="11250">MIFKLFIYFNLNIYSNWIAVLVSYSIIWKIKLKATGDNRMLSWWGNWTLRIMRTGVNIELKIKFSIRRWASVVQPLSFKMEEIEMPIFLLMLE</sequence>
<gene>
    <name evidence="2" type="ORF">BSTOLATCC_MIC23590</name>
</gene>
<name>A0AAU9J742_9CILI</name>
<protein>
    <submittedName>
        <fullName evidence="2">Uncharacterized protein</fullName>
    </submittedName>
</protein>
<keyword evidence="1" id="KW-1133">Transmembrane helix</keyword>
<feature type="transmembrane region" description="Helical" evidence="1">
    <location>
        <begin position="6"/>
        <end position="30"/>
    </location>
</feature>
<keyword evidence="1" id="KW-0472">Membrane</keyword>
<evidence type="ECO:0000256" key="1">
    <source>
        <dbReference type="SAM" id="Phobius"/>
    </source>
</evidence>
<dbReference type="EMBL" id="CAJZBQ010000022">
    <property type="protein sequence ID" value="CAG9319382.1"/>
    <property type="molecule type" value="Genomic_DNA"/>
</dbReference>
<reference evidence="2" key="1">
    <citation type="submission" date="2021-09" db="EMBL/GenBank/DDBJ databases">
        <authorList>
            <consortium name="AG Swart"/>
            <person name="Singh M."/>
            <person name="Singh A."/>
            <person name="Seah K."/>
            <person name="Emmerich C."/>
        </authorList>
    </citation>
    <scope>NUCLEOTIDE SEQUENCE</scope>
    <source>
        <strain evidence="2">ATCC30299</strain>
    </source>
</reference>
<comment type="caution">
    <text evidence="2">The sequence shown here is derived from an EMBL/GenBank/DDBJ whole genome shotgun (WGS) entry which is preliminary data.</text>
</comment>
<keyword evidence="3" id="KW-1185">Reference proteome</keyword>
<evidence type="ECO:0000313" key="2">
    <source>
        <dbReference type="EMBL" id="CAG9319382.1"/>
    </source>
</evidence>
<accession>A0AAU9J742</accession>
<organism evidence="2 3">
    <name type="scientific">Blepharisma stoltei</name>
    <dbReference type="NCBI Taxonomy" id="1481888"/>
    <lineage>
        <taxon>Eukaryota</taxon>
        <taxon>Sar</taxon>
        <taxon>Alveolata</taxon>
        <taxon>Ciliophora</taxon>
        <taxon>Postciliodesmatophora</taxon>
        <taxon>Heterotrichea</taxon>
        <taxon>Heterotrichida</taxon>
        <taxon>Blepharismidae</taxon>
        <taxon>Blepharisma</taxon>
    </lineage>
</organism>
<dbReference type="Proteomes" id="UP001162131">
    <property type="component" value="Unassembled WGS sequence"/>
</dbReference>
<keyword evidence="1" id="KW-0812">Transmembrane</keyword>